<name>A0ABD4Z515_9CREN</name>
<dbReference type="RefSeq" id="WP_285273008.1">
    <property type="nucleotide sequence ID" value="NZ_JASNVW010000001.1"/>
</dbReference>
<sequence length="118" mass="13511">MFLSSGKLVKNPQLIHKYLDELRKRGLDPSILLPSREDIDLIENSVKKGLSMLKIMDDLINNYLRRIDPVIAKKVFKEVTNEDVDEETAAYLIAKELSAWTLEIAEALNIIMISDVIR</sequence>
<proteinExistence type="predicted"/>
<dbReference type="AlphaFoldDB" id="A0ABD4Z515"/>
<organism evidence="1 2">
    <name type="scientific">Ignisphaera cupida</name>
    <dbReference type="NCBI Taxonomy" id="3050454"/>
    <lineage>
        <taxon>Archaea</taxon>
        <taxon>Thermoproteota</taxon>
        <taxon>Thermoprotei</taxon>
        <taxon>Desulfurococcales</taxon>
        <taxon>Desulfurococcaceae</taxon>
        <taxon>Ignisphaera</taxon>
    </lineage>
</organism>
<evidence type="ECO:0000313" key="2">
    <source>
        <dbReference type="Proteomes" id="UP001529235"/>
    </source>
</evidence>
<reference evidence="1 2" key="1">
    <citation type="submission" date="2023-05" db="EMBL/GenBank/DDBJ databases">
        <title>A new hyperthermophilic archaea 'Ignisphaera cupida' sp. nov. and description of the family 'Ignisphaeraceae' fam. nov.</title>
        <authorList>
            <person name="Podosokorskaya O.A."/>
            <person name="Elcheninov A.G."/>
            <person name="Klukina A."/>
            <person name="Merkel A.Y."/>
        </authorList>
    </citation>
    <scope>NUCLEOTIDE SEQUENCE [LARGE SCALE GENOMIC DNA]</scope>
    <source>
        <strain evidence="1 2">4213-co</strain>
    </source>
</reference>
<keyword evidence="2" id="KW-1185">Reference proteome</keyword>
<dbReference type="EMBL" id="JASNVW010000001">
    <property type="protein sequence ID" value="MDK6028033.1"/>
    <property type="molecule type" value="Genomic_DNA"/>
</dbReference>
<accession>A0ABD4Z515</accession>
<protein>
    <submittedName>
        <fullName evidence="1">Uncharacterized protein</fullName>
    </submittedName>
</protein>
<evidence type="ECO:0000313" key="1">
    <source>
        <dbReference type="EMBL" id="MDK6028033.1"/>
    </source>
</evidence>
<gene>
    <name evidence="1" type="ORF">QPL79_01460</name>
</gene>
<dbReference type="Proteomes" id="UP001529235">
    <property type="component" value="Unassembled WGS sequence"/>
</dbReference>
<comment type="caution">
    <text evidence="1">The sequence shown here is derived from an EMBL/GenBank/DDBJ whole genome shotgun (WGS) entry which is preliminary data.</text>
</comment>